<sequence length="266" mass="27995">MAALVSRAGASGRNTGRAGLTPPSRQANIQSIRIRNACGERGVLQMMTIANSVLVVLSLLLGGRLLMHYRNKPRPHSLWYGVGLILIACAALPELVYELTGQVPAVLWWLYWSSASSCVAFLSVGSAYLISQKFGKGALVTAAVTTAWVVAATLLTGGMGPAVLSSEAFRSAPTGAIKLPFLLQNICGAMLILVTAIMSFVRTRAPFALLIAGGVFMFASGGASAGLLEFSQIFAFTQTAGILLLYAGVSLSLRPRQRPQHQSVSG</sequence>
<feature type="transmembrane region" description="Helical" evidence="2">
    <location>
        <begin position="43"/>
        <end position="66"/>
    </location>
</feature>
<evidence type="ECO:0000313" key="3">
    <source>
        <dbReference type="EMBL" id="BAD41115.1"/>
    </source>
</evidence>
<gene>
    <name evidence="3" type="ordered locus">STH2130</name>
</gene>
<evidence type="ECO:0000256" key="1">
    <source>
        <dbReference type="SAM" id="MobiDB-lite"/>
    </source>
</evidence>
<dbReference type="HOGENOM" id="CLU_1045560_0_0_9"/>
<evidence type="ECO:0000313" key="4">
    <source>
        <dbReference type="Proteomes" id="UP000000417"/>
    </source>
</evidence>
<dbReference type="Proteomes" id="UP000000417">
    <property type="component" value="Chromosome"/>
</dbReference>
<feature type="transmembrane region" description="Helical" evidence="2">
    <location>
        <begin position="78"/>
        <end position="97"/>
    </location>
</feature>
<keyword evidence="2" id="KW-1133">Transmembrane helix</keyword>
<dbReference type="AlphaFoldDB" id="Q67MH8"/>
<reference evidence="3 4" key="1">
    <citation type="journal article" date="2004" name="Nucleic Acids Res.">
        <title>Genome sequence of Symbiobacterium thermophilum, an uncultivable bacterium that depends on microbial commensalism.</title>
        <authorList>
            <person name="Ueda K."/>
            <person name="Yamashita A."/>
            <person name="Ishikawa J."/>
            <person name="Shimada M."/>
            <person name="Watsuji T."/>
            <person name="Morimura K."/>
            <person name="Ikeda H."/>
            <person name="Hattori M."/>
            <person name="Beppu T."/>
        </authorList>
    </citation>
    <scope>NUCLEOTIDE SEQUENCE [LARGE SCALE GENOMIC DNA]</scope>
    <source>
        <strain evidence="4">T / IAM 14863</strain>
    </source>
</reference>
<name>Q67MH8_SYMTH</name>
<organism evidence="3 4">
    <name type="scientific">Symbiobacterium thermophilum (strain DSM 24528 / JCM 14929 / IAM 14863 / T)</name>
    <dbReference type="NCBI Taxonomy" id="292459"/>
    <lineage>
        <taxon>Bacteria</taxon>
        <taxon>Bacillati</taxon>
        <taxon>Bacillota</taxon>
        <taxon>Clostridia</taxon>
        <taxon>Eubacteriales</taxon>
        <taxon>Symbiobacteriaceae</taxon>
        <taxon>Symbiobacterium</taxon>
    </lineage>
</organism>
<keyword evidence="2" id="KW-0472">Membrane</keyword>
<feature type="transmembrane region" description="Helical" evidence="2">
    <location>
        <begin position="207"/>
        <end position="227"/>
    </location>
</feature>
<accession>Q67MH8</accession>
<proteinExistence type="predicted"/>
<dbReference type="EMBL" id="AP006840">
    <property type="protein sequence ID" value="BAD41115.1"/>
    <property type="molecule type" value="Genomic_DNA"/>
</dbReference>
<feature type="region of interest" description="Disordered" evidence="1">
    <location>
        <begin position="1"/>
        <end position="24"/>
    </location>
</feature>
<protein>
    <submittedName>
        <fullName evidence="3">Uncharacterized protein</fullName>
    </submittedName>
</protein>
<feature type="transmembrane region" description="Helical" evidence="2">
    <location>
        <begin position="109"/>
        <end position="130"/>
    </location>
</feature>
<keyword evidence="4" id="KW-1185">Reference proteome</keyword>
<feature type="transmembrane region" description="Helical" evidence="2">
    <location>
        <begin position="137"/>
        <end position="159"/>
    </location>
</feature>
<dbReference type="TCDB" id="9.B.151.1.3">
    <property type="family name" value="the uncharacterized 7 tms archaeal/bacterial protein (7-abp) family"/>
</dbReference>
<keyword evidence="2" id="KW-0812">Transmembrane</keyword>
<evidence type="ECO:0000256" key="2">
    <source>
        <dbReference type="SAM" id="Phobius"/>
    </source>
</evidence>
<feature type="transmembrane region" description="Helical" evidence="2">
    <location>
        <begin position="233"/>
        <end position="253"/>
    </location>
</feature>
<feature type="transmembrane region" description="Helical" evidence="2">
    <location>
        <begin position="179"/>
        <end position="200"/>
    </location>
</feature>
<dbReference type="KEGG" id="sth:STH2130"/>